<dbReference type="RefSeq" id="WP_139754438.1">
    <property type="nucleotide sequence ID" value="NZ_VDEI02000001.1"/>
</dbReference>
<proteinExistence type="predicted"/>
<accession>A0A5C5HID5</accession>
<dbReference type="Proteomes" id="UP000307596">
    <property type="component" value="Unassembled WGS sequence"/>
</dbReference>
<reference evidence="2 3" key="1">
    <citation type="journal article" date="2019" name="Appl. Environ. Microbiol.">
        <title>Clinically Unreported Salmonellosis Outbreak Detected via Comparative Genomic Analysis of Municipal Wastewater Salmonella Isolates.</title>
        <authorList>
            <person name="Diemert S."/>
            <person name="Yan T."/>
        </authorList>
    </citation>
    <scope>NUCLEOTIDE SEQUENCE [LARGE SCALE GENOMIC DNA]</scope>
    <source>
        <strain evidence="2 3">HIY0008</strain>
    </source>
</reference>
<sequence>MEWITLVATSAVVSAVVSGILTLINSHLQRKAEDRKRLAELAMKMAMAEWEKHLEMAKAGQGSNVQPPEIYLYRYSLLIPLIENGQLTPESLSLLDKAVLEMANKKDKRR</sequence>
<protein>
    <submittedName>
        <fullName evidence="2">Uncharacterized protein</fullName>
    </submittedName>
</protein>
<evidence type="ECO:0000313" key="2">
    <source>
        <dbReference type="EMBL" id="TRK45746.1"/>
    </source>
</evidence>
<keyword evidence="1" id="KW-1133">Transmembrane helix</keyword>
<comment type="caution">
    <text evidence="2">The sequence shown here is derived from an EMBL/GenBank/DDBJ whole genome shotgun (WGS) entry which is preliminary data.</text>
</comment>
<evidence type="ECO:0000313" key="3">
    <source>
        <dbReference type="Proteomes" id="UP000307596"/>
    </source>
</evidence>
<feature type="transmembrane region" description="Helical" evidence="1">
    <location>
        <begin position="6"/>
        <end position="28"/>
    </location>
</feature>
<organism evidence="2 3">
    <name type="scientific">Salmonella enterica subsp. enterica serovar Give</name>
    <dbReference type="NCBI Taxonomy" id="46626"/>
    <lineage>
        <taxon>Bacteria</taxon>
        <taxon>Pseudomonadati</taxon>
        <taxon>Pseudomonadota</taxon>
        <taxon>Gammaproteobacteria</taxon>
        <taxon>Enterobacterales</taxon>
        <taxon>Enterobacteriaceae</taxon>
        <taxon>Salmonella</taxon>
    </lineage>
</organism>
<name>A0A5C5HID5_SALET</name>
<dbReference type="AlphaFoldDB" id="A0A5C5HID5"/>
<keyword evidence="1" id="KW-0472">Membrane</keyword>
<keyword evidence="1" id="KW-0812">Transmembrane</keyword>
<evidence type="ECO:0000256" key="1">
    <source>
        <dbReference type="SAM" id="Phobius"/>
    </source>
</evidence>
<dbReference type="EMBL" id="VDEI02000001">
    <property type="protein sequence ID" value="TRK45746.1"/>
    <property type="molecule type" value="Genomic_DNA"/>
</dbReference>
<gene>
    <name evidence="2" type="ORF">FG567_000825</name>
</gene>